<protein>
    <submittedName>
        <fullName evidence="3">Acetyltransferase</fullName>
    </submittedName>
</protein>
<dbReference type="PANTHER" id="PTHR43300">
    <property type="entry name" value="ACETYLTRANSFERASE"/>
    <property type="match status" value="1"/>
</dbReference>
<accession>A0ABW3ICP1</accession>
<feature type="domain" description="PglD N-terminal" evidence="2">
    <location>
        <begin position="3"/>
        <end position="83"/>
    </location>
</feature>
<name>A0ABW3ICP1_9FLAO</name>
<dbReference type="CDD" id="cd03360">
    <property type="entry name" value="LbH_AT_putative"/>
    <property type="match status" value="1"/>
</dbReference>
<evidence type="ECO:0000259" key="2">
    <source>
        <dbReference type="Pfam" id="PF17836"/>
    </source>
</evidence>
<dbReference type="NCBIfam" id="TIGR03570">
    <property type="entry name" value="NeuD_NnaD"/>
    <property type="match status" value="1"/>
</dbReference>
<comment type="caution">
    <text evidence="3">The sequence shown here is derived from an EMBL/GenBank/DDBJ whole genome shotgun (WGS) entry which is preliminary data.</text>
</comment>
<dbReference type="SUPFAM" id="SSF51161">
    <property type="entry name" value="Trimeric LpxA-like enzymes"/>
    <property type="match status" value="1"/>
</dbReference>
<dbReference type="EMBL" id="JBHTJP010000032">
    <property type="protein sequence ID" value="MFD0975736.1"/>
    <property type="molecule type" value="Genomic_DNA"/>
</dbReference>
<dbReference type="Gene3D" id="3.40.50.20">
    <property type="match status" value="1"/>
</dbReference>
<organism evidence="3 4">
    <name type="scientific">Salinimicrobium gaetbulicola</name>
    <dbReference type="NCBI Taxonomy" id="999702"/>
    <lineage>
        <taxon>Bacteria</taxon>
        <taxon>Pseudomonadati</taxon>
        <taxon>Bacteroidota</taxon>
        <taxon>Flavobacteriia</taxon>
        <taxon>Flavobacteriales</taxon>
        <taxon>Flavobacteriaceae</taxon>
        <taxon>Salinimicrobium</taxon>
    </lineage>
</organism>
<evidence type="ECO:0000313" key="4">
    <source>
        <dbReference type="Proteomes" id="UP001597100"/>
    </source>
</evidence>
<dbReference type="PANTHER" id="PTHR43300:SF7">
    <property type="entry name" value="UDP-N-ACETYLBACILLOSAMINE N-ACETYLTRANSFERASE"/>
    <property type="match status" value="1"/>
</dbReference>
<evidence type="ECO:0000256" key="1">
    <source>
        <dbReference type="ARBA" id="ARBA00007274"/>
    </source>
</evidence>
<dbReference type="InterPro" id="IPR020019">
    <property type="entry name" value="AcTrfase_PglD-like"/>
</dbReference>
<dbReference type="InterPro" id="IPR041561">
    <property type="entry name" value="PglD_N"/>
</dbReference>
<dbReference type="RefSeq" id="WP_380736775.1">
    <property type="nucleotide sequence ID" value="NZ_JBHTJP010000032.1"/>
</dbReference>
<sequence>MKRIVVIGASDQSRCTIDVIEQSKTYEILGVLDKNLSQGERFAGYTILGYLEVIEDLLANDDFIGGIVAIGDNFTRRKVVKEIENLYPEFQFVNAIHPSVILGNNVRIGKGSLIMPGVILNNNSGVGDHCILLTRSSLDHDSTLGNYSSLSPGVTTGGRVSIGKCSAIGIGANILHCKTIGNHCVIGGGALINKNVEDGSVAYGVPARIVKKRKKSEKYL</sequence>
<proteinExistence type="inferred from homology"/>
<comment type="similarity">
    <text evidence="1">Belongs to the transferase hexapeptide repeat family.</text>
</comment>
<dbReference type="Pfam" id="PF17836">
    <property type="entry name" value="PglD_N"/>
    <property type="match status" value="1"/>
</dbReference>
<dbReference type="InterPro" id="IPR011004">
    <property type="entry name" value="Trimer_LpxA-like_sf"/>
</dbReference>
<gene>
    <name evidence="3" type="ORF">ACFQ1G_02935</name>
</gene>
<dbReference type="Proteomes" id="UP001597100">
    <property type="component" value="Unassembled WGS sequence"/>
</dbReference>
<dbReference type="Gene3D" id="2.160.10.10">
    <property type="entry name" value="Hexapeptide repeat proteins"/>
    <property type="match status" value="1"/>
</dbReference>
<dbReference type="InterPro" id="IPR050179">
    <property type="entry name" value="Trans_hexapeptide_repeat"/>
</dbReference>
<keyword evidence="4" id="KW-1185">Reference proteome</keyword>
<reference evidence="4" key="1">
    <citation type="journal article" date="2019" name="Int. J. Syst. Evol. Microbiol.">
        <title>The Global Catalogue of Microorganisms (GCM) 10K type strain sequencing project: providing services to taxonomists for standard genome sequencing and annotation.</title>
        <authorList>
            <consortium name="The Broad Institute Genomics Platform"/>
            <consortium name="The Broad Institute Genome Sequencing Center for Infectious Disease"/>
            <person name="Wu L."/>
            <person name="Ma J."/>
        </authorList>
    </citation>
    <scope>NUCLEOTIDE SEQUENCE [LARGE SCALE GENOMIC DNA]</scope>
    <source>
        <strain evidence="4">CCUG 60898</strain>
    </source>
</reference>
<evidence type="ECO:0000313" key="3">
    <source>
        <dbReference type="EMBL" id="MFD0975736.1"/>
    </source>
</evidence>